<dbReference type="InterPro" id="IPR020904">
    <property type="entry name" value="Sc_DH/Rdtase_CS"/>
</dbReference>
<dbReference type="SUPFAM" id="SSF51735">
    <property type="entry name" value="NAD(P)-binding Rossmann-fold domains"/>
    <property type="match status" value="1"/>
</dbReference>
<dbReference type="RefSeq" id="WP_198884369.1">
    <property type="nucleotide sequence ID" value="NZ_JAEKJA010000027.1"/>
</dbReference>
<sequence length="258" mass="25628">MRLGGKTAVVTGAGNGIGEAAALTFARNGARVACADIALAAAERTAAAIAAAGGEAIAVGVDVASADSLAAMIAAVDARLGGADVYFNNAGIVHPADGDIATTPLEAWAKTMAVNLTGVFLACQLEVPALVARGGGVILNTASIVALMGSTPSQIAYTASKGGVVAMTREIAVAYARQGIRANALLPGVTRTAMGEAIVKDAAGFAFRRAHMPMGRLAEPSEIADAAAYLCSDEASYITGQALSVDGGMTAAYLCPTD</sequence>
<evidence type="ECO:0000256" key="2">
    <source>
        <dbReference type="ARBA" id="ARBA00023002"/>
    </source>
</evidence>
<dbReference type="NCBIfam" id="NF005559">
    <property type="entry name" value="PRK07231.1"/>
    <property type="match status" value="1"/>
</dbReference>
<evidence type="ECO:0000256" key="1">
    <source>
        <dbReference type="ARBA" id="ARBA00006484"/>
    </source>
</evidence>
<dbReference type="GO" id="GO:0047936">
    <property type="term" value="F:glucose 1-dehydrogenase [NAD(P)+] activity"/>
    <property type="evidence" value="ECO:0007669"/>
    <property type="project" value="UniProtKB-EC"/>
</dbReference>
<dbReference type="InterPro" id="IPR036291">
    <property type="entry name" value="NAD(P)-bd_dom_sf"/>
</dbReference>
<dbReference type="FunFam" id="3.40.50.720:FF:000084">
    <property type="entry name" value="Short-chain dehydrogenase reductase"/>
    <property type="match status" value="1"/>
</dbReference>
<dbReference type="PRINTS" id="PR00080">
    <property type="entry name" value="SDRFAMILY"/>
</dbReference>
<organism evidence="3 4">
    <name type="scientific">Acuticoccus mangrovi</name>
    <dbReference type="NCBI Taxonomy" id="2796142"/>
    <lineage>
        <taxon>Bacteria</taxon>
        <taxon>Pseudomonadati</taxon>
        <taxon>Pseudomonadota</taxon>
        <taxon>Alphaproteobacteria</taxon>
        <taxon>Hyphomicrobiales</taxon>
        <taxon>Amorphaceae</taxon>
        <taxon>Acuticoccus</taxon>
    </lineage>
</organism>
<dbReference type="PANTHER" id="PTHR24321:SF14">
    <property type="entry name" value="SHORT-CHAIN TYPE DEHYDROGENASE_REDUCTASE BLR2146-RELATED"/>
    <property type="match status" value="1"/>
</dbReference>
<accession>A0A934IUW4</accession>
<dbReference type="EMBL" id="JAEKJA010000027">
    <property type="protein sequence ID" value="MBJ3778470.1"/>
    <property type="molecule type" value="Genomic_DNA"/>
</dbReference>
<dbReference type="EC" id="1.1.1.47" evidence="3"/>
<name>A0A934IUW4_9HYPH</name>
<comment type="similarity">
    <text evidence="1">Belongs to the short-chain dehydrogenases/reductases (SDR) family.</text>
</comment>
<dbReference type="Proteomes" id="UP000609531">
    <property type="component" value="Unassembled WGS sequence"/>
</dbReference>
<gene>
    <name evidence="3" type="ORF">JCR33_22410</name>
</gene>
<keyword evidence="2 3" id="KW-0560">Oxidoreductase</keyword>
<dbReference type="Pfam" id="PF13561">
    <property type="entry name" value="adh_short_C2"/>
    <property type="match status" value="1"/>
</dbReference>
<dbReference type="AlphaFoldDB" id="A0A934IUW4"/>
<evidence type="ECO:0000313" key="3">
    <source>
        <dbReference type="EMBL" id="MBJ3778470.1"/>
    </source>
</evidence>
<dbReference type="InterPro" id="IPR002347">
    <property type="entry name" value="SDR_fam"/>
</dbReference>
<evidence type="ECO:0000313" key="4">
    <source>
        <dbReference type="Proteomes" id="UP000609531"/>
    </source>
</evidence>
<comment type="caution">
    <text evidence="3">The sequence shown here is derived from an EMBL/GenBank/DDBJ whole genome shotgun (WGS) entry which is preliminary data.</text>
</comment>
<dbReference type="Gene3D" id="3.40.50.720">
    <property type="entry name" value="NAD(P)-binding Rossmann-like Domain"/>
    <property type="match status" value="1"/>
</dbReference>
<keyword evidence="4" id="KW-1185">Reference proteome</keyword>
<dbReference type="PRINTS" id="PR00081">
    <property type="entry name" value="GDHRDH"/>
</dbReference>
<protein>
    <submittedName>
        <fullName evidence="3">Glucose 1-dehydrogenase</fullName>
        <ecNumber evidence="3">1.1.1.47</ecNumber>
    </submittedName>
</protein>
<proteinExistence type="inferred from homology"/>
<dbReference type="PROSITE" id="PS00061">
    <property type="entry name" value="ADH_SHORT"/>
    <property type="match status" value="1"/>
</dbReference>
<dbReference type="PANTHER" id="PTHR24321">
    <property type="entry name" value="DEHYDROGENASES, SHORT CHAIN"/>
    <property type="match status" value="1"/>
</dbReference>
<reference evidence="3" key="1">
    <citation type="submission" date="2020-12" db="EMBL/GenBank/DDBJ databases">
        <title>Bacterial taxonomy.</title>
        <authorList>
            <person name="Pan X."/>
        </authorList>
    </citation>
    <scope>NUCLEOTIDE SEQUENCE</scope>
    <source>
        <strain evidence="3">B2012</strain>
    </source>
</reference>